<dbReference type="OrthoDB" id="4067935at2759"/>
<dbReference type="AlphaFoldDB" id="A0A6C1DRB6"/>
<organism evidence="1 2">
    <name type="scientific">Saccharomyces pastorianus</name>
    <name type="common">Lager yeast</name>
    <name type="synonym">Saccharomyces cerevisiae x Saccharomyces eubayanus</name>
    <dbReference type="NCBI Taxonomy" id="27292"/>
    <lineage>
        <taxon>Eukaryota</taxon>
        <taxon>Fungi</taxon>
        <taxon>Dikarya</taxon>
        <taxon>Ascomycota</taxon>
        <taxon>Saccharomycotina</taxon>
        <taxon>Saccharomycetes</taxon>
        <taxon>Saccharomycetales</taxon>
        <taxon>Saccharomycetaceae</taxon>
        <taxon>Saccharomyces</taxon>
    </lineage>
</organism>
<name>A0A6C1DRB6_SACPS</name>
<keyword evidence="2" id="KW-1185">Reference proteome</keyword>
<protein>
    <submittedName>
        <fullName evidence="1">Uncharacterized protein</fullName>
    </submittedName>
</protein>
<proteinExistence type="predicted"/>
<sequence>MQPISIKDVESDQGKVYIVNALKDLVCKCLLEFVDIQIESFMYPDDPKCFTRIFKGNKIVNEASDKDSKVRSYPSSLGVGHSALFPLIYIRQKTNSLRFLNDPKQLPTPLVDDMNAKFKGIIKVYENLIHLYHSYQTVDCNNMNQQKLLGDLVSRGNFMLDILHGYVTIASTIVRDSKDANILIDTVNRFIHDTILFHKRIIHNSNAYTEYHVMKRGMQRNQSEETLVELEFRTLDVSDVNLDNEFDDFLQHRKTSLKITHRRVI</sequence>
<dbReference type="Proteomes" id="UP000501346">
    <property type="component" value="Chromosome ScVII"/>
</dbReference>
<evidence type="ECO:0000313" key="1">
    <source>
        <dbReference type="EMBL" id="QID79439.1"/>
    </source>
</evidence>
<dbReference type="EMBL" id="CP048988">
    <property type="protein sequence ID" value="QID79439.1"/>
    <property type="molecule type" value="Genomic_DNA"/>
</dbReference>
<gene>
    <name evidence="1" type="ORF">GRS66_001704</name>
</gene>
<accession>A0A6C1DRB6</accession>
<evidence type="ECO:0000313" key="2">
    <source>
        <dbReference type="Proteomes" id="UP000501346"/>
    </source>
</evidence>
<reference evidence="1 2" key="1">
    <citation type="journal article" date="2019" name="BMC Genomics">
        <title>Chromosome level assembly and comparative genome analysis confirm lager-brewing yeasts originated from a single hybridization.</title>
        <authorList>
            <person name="Salazar A.N."/>
            <person name="Gorter de Vries A.R."/>
            <person name="van den Broek M."/>
            <person name="Brouwers N."/>
            <person name="de la Torre Cortes P."/>
            <person name="Kuijpers N.G.A."/>
            <person name="Daran J.G."/>
            <person name="Abeel T."/>
        </authorList>
    </citation>
    <scope>NUCLEOTIDE SEQUENCE [LARGE SCALE GENOMIC DNA]</scope>
    <source>
        <strain evidence="1 2">CBS 1483</strain>
    </source>
</reference>